<dbReference type="RefSeq" id="WP_125041456.1">
    <property type="nucleotide sequence ID" value="NZ_BHWB01000006.1"/>
</dbReference>
<dbReference type="AlphaFoldDB" id="A0A401LVK1"/>
<accession>A0A401LVK1</accession>
<proteinExistence type="predicted"/>
<dbReference type="OrthoDB" id="9761519at2"/>
<comment type="caution">
    <text evidence="1">The sequence shown here is derived from an EMBL/GenBank/DDBJ whole genome shotgun (WGS) entry which is preliminary data.</text>
</comment>
<evidence type="ECO:0000313" key="1">
    <source>
        <dbReference type="EMBL" id="GCB35553.1"/>
    </source>
</evidence>
<dbReference type="EMBL" id="BHWB01000006">
    <property type="protein sequence ID" value="GCB35553.1"/>
    <property type="molecule type" value="Genomic_DNA"/>
</dbReference>
<dbReference type="Proteomes" id="UP000288079">
    <property type="component" value="Unassembled WGS sequence"/>
</dbReference>
<keyword evidence="2" id="KW-1185">Reference proteome</keyword>
<evidence type="ECO:0000313" key="2">
    <source>
        <dbReference type="Proteomes" id="UP000288079"/>
    </source>
</evidence>
<organism evidence="1 2">
    <name type="scientific">Bacteroides faecalis</name>
    <dbReference type="NCBI Taxonomy" id="2447885"/>
    <lineage>
        <taxon>Bacteria</taxon>
        <taxon>Pseudomonadati</taxon>
        <taxon>Bacteroidota</taxon>
        <taxon>Bacteroidia</taxon>
        <taxon>Bacteroidales</taxon>
        <taxon>Bacteroidaceae</taxon>
        <taxon>Bacteroides</taxon>
    </lineage>
</organism>
<name>A0A401LVK1_9BACE</name>
<gene>
    <name evidence="1" type="ORF">KGMB02408_24980</name>
</gene>
<protein>
    <submittedName>
        <fullName evidence="1">Uncharacterized protein</fullName>
    </submittedName>
</protein>
<sequence length="135" mass="15494">MRYLSGSEIQVKGYQKLNTKLEKTHPDFQDVKLIAYPVVETDVSLLNAASARITVTPAIEQSDRMFDGDRLSDIRLPQNVDYCIDWKTDRDFTARSLTIYPSHCNINVTFELQAKIGNKKLPRSSWLEYLCCGFL</sequence>
<reference evidence="1 2" key="1">
    <citation type="submission" date="2018-10" db="EMBL/GenBank/DDBJ databases">
        <title>Draft Genome Sequence of Bacteroides sp. KCTC 15687.</title>
        <authorList>
            <person name="Yu S.Y."/>
            <person name="Kim J.S."/>
            <person name="Oh B.S."/>
            <person name="Park S.H."/>
            <person name="Kang S.W."/>
            <person name="Park J.E."/>
            <person name="Choi S.H."/>
            <person name="Han K.I."/>
            <person name="Lee K.C."/>
            <person name="Eom M.K."/>
            <person name="Suh M.K."/>
            <person name="Lee D.H."/>
            <person name="Yoon H."/>
            <person name="Kim B."/>
            <person name="Yang S.J."/>
            <person name="Lee J.S."/>
            <person name="Lee J.H."/>
        </authorList>
    </citation>
    <scope>NUCLEOTIDE SEQUENCE [LARGE SCALE GENOMIC DNA]</scope>
    <source>
        <strain evidence="1 2">KCTC 15687</strain>
    </source>
</reference>